<accession>A0ABY4X150</accession>
<gene>
    <name evidence="1" type="ORF">K6Q96_16945</name>
</gene>
<evidence type="ECO:0000313" key="2">
    <source>
        <dbReference type="Proteomes" id="UP001056255"/>
    </source>
</evidence>
<protein>
    <recommendedName>
        <fullName evidence="3">Tetratricopeptide repeat protein</fullName>
    </recommendedName>
</protein>
<reference evidence="1" key="1">
    <citation type="submission" date="2021-08" db="EMBL/GenBank/DDBJ databases">
        <authorList>
            <person name="Sakaguchi M."/>
            <person name="Kikuchi T."/>
            <person name="Urbanczyk H."/>
        </authorList>
    </citation>
    <scope>NUCLEOTIDE SEQUENCE</scope>
    <source>
        <strain evidence="1">020920N</strain>
    </source>
</reference>
<dbReference type="Proteomes" id="UP001056255">
    <property type="component" value="Chromosome II"/>
</dbReference>
<name>A0ABY4X150_9GAMM</name>
<dbReference type="InterPro" id="IPR011990">
    <property type="entry name" value="TPR-like_helical_dom_sf"/>
</dbReference>
<dbReference type="Gene3D" id="1.25.40.10">
    <property type="entry name" value="Tetratricopeptide repeat domain"/>
    <property type="match status" value="1"/>
</dbReference>
<keyword evidence="2" id="KW-1185">Reference proteome</keyword>
<dbReference type="EMBL" id="CP082276">
    <property type="protein sequence ID" value="USH04931.1"/>
    <property type="molecule type" value="Genomic_DNA"/>
</dbReference>
<organism evidence="1 2">
    <name type="scientific">Grimontia kaedaensis</name>
    <dbReference type="NCBI Taxonomy" id="2872157"/>
    <lineage>
        <taxon>Bacteria</taxon>
        <taxon>Pseudomonadati</taxon>
        <taxon>Pseudomonadota</taxon>
        <taxon>Gammaproteobacteria</taxon>
        <taxon>Vibrionales</taxon>
        <taxon>Vibrionaceae</taxon>
        <taxon>Grimontia</taxon>
    </lineage>
</organism>
<sequence>MKHLVMLVALSSIPSYAQDHHEVNVFDERILVEVSSQSHTGVDETQFWDMLKQEGWQQTQEAIQGIEVSSNLLEEISYRESLETLDQYIDSKQYNAASTLILSHPEWQSCDRIQWLWLELRSEASTGYGSKAKEKYHYLMANCEGHELSTTQKLMSWTSTSAHPEILSQYESNPNYNALEGQKIKSDMQLATLSHQSVSNNDLQMASQVVLDKQDAKSAELVGWKYLNNGDPSSALSWFENSIKWGGPSSKRIEGKLLSLQSLGEYDALEFEQNVWGKEYPDIAALDLGTEAEAPLDCETSPVLCLQSLNAKSDLTAQDVALKGWKLLEIKRPMSASVAFEQALALMTPADTDWDLTQYGYVLSLEKNGFNDKADALAMQINDPEKRAEIDKKIAMKRVFSAYESKSYDETLTRIEDYEQTYGRDVALLEIKAWTLYNSQRKREAIETYSVLADAFPHDEDMQHSYLVMKCGLTKKAQACKQLY</sequence>
<evidence type="ECO:0008006" key="3">
    <source>
        <dbReference type="Google" id="ProtNLM"/>
    </source>
</evidence>
<proteinExistence type="predicted"/>
<evidence type="ECO:0000313" key="1">
    <source>
        <dbReference type="EMBL" id="USH04931.1"/>
    </source>
</evidence>
<dbReference type="RefSeq" id="WP_251881213.1">
    <property type="nucleotide sequence ID" value="NZ_CP082276.1"/>
</dbReference>